<sequence>MAVPRLIVNGLHQLQKWILSPGSSVVIQLNLNNDKTMDIRY</sequence>
<name>A0ABW5MJY9_9SPHI</name>
<protein>
    <submittedName>
        <fullName evidence="1">Uncharacterized protein</fullName>
    </submittedName>
</protein>
<comment type="caution">
    <text evidence="1">The sequence shown here is derived from an EMBL/GenBank/DDBJ whole genome shotgun (WGS) entry which is preliminary data.</text>
</comment>
<gene>
    <name evidence="1" type="ORF">ACFSR6_13865</name>
</gene>
<evidence type="ECO:0000313" key="1">
    <source>
        <dbReference type="EMBL" id="MFD2583580.1"/>
    </source>
</evidence>
<proteinExistence type="predicted"/>
<reference evidence="2" key="1">
    <citation type="journal article" date="2019" name="Int. J. Syst. Evol. Microbiol.">
        <title>The Global Catalogue of Microorganisms (GCM) 10K type strain sequencing project: providing services to taxonomists for standard genome sequencing and annotation.</title>
        <authorList>
            <consortium name="The Broad Institute Genomics Platform"/>
            <consortium name="The Broad Institute Genome Sequencing Center for Infectious Disease"/>
            <person name="Wu L."/>
            <person name="Ma J."/>
        </authorList>
    </citation>
    <scope>NUCLEOTIDE SEQUENCE [LARGE SCALE GENOMIC DNA]</scope>
    <source>
        <strain evidence="2">KCTC 42866</strain>
    </source>
</reference>
<accession>A0ABW5MJY9</accession>
<dbReference type="EMBL" id="JBHULL010000010">
    <property type="protein sequence ID" value="MFD2583580.1"/>
    <property type="molecule type" value="Genomic_DNA"/>
</dbReference>
<organism evidence="1 2">
    <name type="scientific">Pedobacter vanadiisoli</name>
    <dbReference type="NCBI Taxonomy" id="1761975"/>
    <lineage>
        <taxon>Bacteria</taxon>
        <taxon>Pseudomonadati</taxon>
        <taxon>Bacteroidota</taxon>
        <taxon>Sphingobacteriia</taxon>
        <taxon>Sphingobacteriales</taxon>
        <taxon>Sphingobacteriaceae</taxon>
        <taxon>Pedobacter</taxon>
    </lineage>
</organism>
<keyword evidence="2" id="KW-1185">Reference proteome</keyword>
<dbReference type="Proteomes" id="UP001597461">
    <property type="component" value="Unassembled WGS sequence"/>
</dbReference>
<evidence type="ECO:0000313" key="2">
    <source>
        <dbReference type="Proteomes" id="UP001597461"/>
    </source>
</evidence>